<evidence type="ECO:0000313" key="1">
    <source>
        <dbReference type="EMBL" id="KAH0453323.1"/>
    </source>
</evidence>
<organism evidence="1 2">
    <name type="scientific">Dendrobium chrysotoxum</name>
    <name type="common">Orchid</name>
    <dbReference type="NCBI Taxonomy" id="161865"/>
    <lineage>
        <taxon>Eukaryota</taxon>
        <taxon>Viridiplantae</taxon>
        <taxon>Streptophyta</taxon>
        <taxon>Embryophyta</taxon>
        <taxon>Tracheophyta</taxon>
        <taxon>Spermatophyta</taxon>
        <taxon>Magnoliopsida</taxon>
        <taxon>Liliopsida</taxon>
        <taxon>Asparagales</taxon>
        <taxon>Orchidaceae</taxon>
        <taxon>Epidendroideae</taxon>
        <taxon>Malaxideae</taxon>
        <taxon>Dendrobiinae</taxon>
        <taxon>Dendrobium</taxon>
    </lineage>
</organism>
<sequence>MFMFSDRLIISLLNIKKLSNWSVFLARHIVRIKRHVIREKTYGLQTMRHVQATQVLIIVSNLQRHVYLPLEDFNNPTGFSSLQQHFERLSFDQQVLIWHITTELYFH</sequence>
<reference evidence="1 2" key="1">
    <citation type="journal article" date="2021" name="Hortic Res">
        <title>Chromosome-scale assembly of the Dendrobium chrysotoxum genome enhances the understanding of orchid evolution.</title>
        <authorList>
            <person name="Zhang Y."/>
            <person name="Zhang G.Q."/>
            <person name="Zhang D."/>
            <person name="Liu X.D."/>
            <person name="Xu X.Y."/>
            <person name="Sun W.H."/>
            <person name="Yu X."/>
            <person name="Zhu X."/>
            <person name="Wang Z.W."/>
            <person name="Zhao X."/>
            <person name="Zhong W.Y."/>
            <person name="Chen H."/>
            <person name="Yin W.L."/>
            <person name="Huang T."/>
            <person name="Niu S.C."/>
            <person name="Liu Z.J."/>
        </authorList>
    </citation>
    <scope>NUCLEOTIDE SEQUENCE [LARGE SCALE GENOMIC DNA]</scope>
    <source>
        <strain evidence="1">Lindl</strain>
    </source>
</reference>
<proteinExistence type="predicted"/>
<dbReference type="EMBL" id="JAGFBR010000016">
    <property type="protein sequence ID" value="KAH0453323.1"/>
    <property type="molecule type" value="Genomic_DNA"/>
</dbReference>
<comment type="caution">
    <text evidence="1">The sequence shown here is derived from an EMBL/GenBank/DDBJ whole genome shotgun (WGS) entry which is preliminary data.</text>
</comment>
<dbReference type="Proteomes" id="UP000775213">
    <property type="component" value="Unassembled WGS sequence"/>
</dbReference>
<protein>
    <submittedName>
        <fullName evidence="1">Uncharacterized protein</fullName>
    </submittedName>
</protein>
<name>A0AAV7GC05_DENCH</name>
<evidence type="ECO:0000313" key="2">
    <source>
        <dbReference type="Proteomes" id="UP000775213"/>
    </source>
</evidence>
<keyword evidence="2" id="KW-1185">Reference proteome</keyword>
<accession>A0AAV7GC05</accession>
<dbReference type="AlphaFoldDB" id="A0AAV7GC05"/>
<gene>
    <name evidence="1" type="ORF">IEQ34_017647</name>
</gene>